<feature type="transmembrane region" description="Helical" evidence="1">
    <location>
        <begin position="316"/>
        <end position="336"/>
    </location>
</feature>
<proteinExistence type="predicted"/>
<feature type="transmembrane region" description="Helical" evidence="1">
    <location>
        <begin position="533"/>
        <end position="553"/>
    </location>
</feature>
<feature type="transmembrane region" description="Helical" evidence="1">
    <location>
        <begin position="118"/>
        <end position="139"/>
    </location>
</feature>
<accession>A0A1C5HG92</accession>
<feature type="transmembrane region" description="Helical" evidence="1">
    <location>
        <begin position="565"/>
        <end position="585"/>
    </location>
</feature>
<feature type="transmembrane region" description="Helical" evidence="1">
    <location>
        <begin position="175"/>
        <end position="193"/>
    </location>
</feature>
<dbReference type="RefSeq" id="WP_088993185.1">
    <property type="nucleotide sequence ID" value="NZ_LT607750.1"/>
</dbReference>
<feature type="transmembrane region" description="Helical" evidence="1">
    <location>
        <begin position="271"/>
        <end position="295"/>
    </location>
</feature>
<feature type="transmembrane region" description="Helical" evidence="1">
    <location>
        <begin position="402"/>
        <end position="429"/>
    </location>
</feature>
<protein>
    <recommendedName>
        <fullName evidence="4">Integral membrane protein</fullName>
    </recommendedName>
</protein>
<feature type="transmembrane region" description="Helical" evidence="1">
    <location>
        <begin position="449"/>
        <end position="474"/>
    </location>
</feature>
<sequence length="806" mass="87525">MAGYVNRDCGGWTELRVHGVSGTPPERMLAHPHVTRVAGDAEAGFYRRQWEAKQTSVDTADERLEAYSWGGLTAGSGQRALWLLLTPFLLVNVAFFALPHVGVDDGGRGARRRWAEVLLRLFALSITLTLVMAVVLVSMDFFGWQCVRPARDCTDRVPWLSFLTWPWLDLPGRRIGVTAVLPLAVVGLLWWLANKTWRELETATVPHAPPEERDRTPLEDRRMWNGASQVRQLRSAHVAAGFALVGAFLLAPFAGQDRGLRAVRPGATLEFAWAGAAVVLLGLALVLLGLAVVLVCLRNDRPRPGAGGEHDGRRDLYTHLPWLALVVSVLAAVVVWQPGVNAPVRVTGNARTQLPWLAGAVEVLAAAQVVLLLAVLVLLLVRRAWTRRASPEAEQSPAWSGLATPALMMFAVVLAGAFAAGLALAVAHVLGKPAPTDRSADAFVVPLVYFWGAAMAVPVTATVLLLAGVMVWLVRRTADTMLRDQVVPAYPTEKIADALRTPDDPQHAETLRRARHIAAAWSRATASDVGERVSGGFAVLVAALTAAGVVGYLVDRSWVYTHARWAVNIGDLLVGGFAAGLLYVGRQAYRNPRFRRTVGVLWDVGTFWPRATHPLAPPCYAERAVPDLTRRIRYLGCSCGGRVLLSCHSQGTVIGAAVVMQLTYAESARVALLTYGSPLRRIYARFFPAYLGPAALSRTGAFLVGAPLDLTDSARARWPWRNLYRPSDPIGGWILRDVTAVDTGGDQGATAGIAGTTREVDRRIIDPEFARPVGDNSYPATLGHSGYADDRAYGECLELLRELRQR</sequence>
<feature type="transmembrane region" description="Helical" evidence="1">
    <location>
        <begin position="356"/>
        <end position="381"/>
    </location>
</feature>
<keyword evidence="1" id="KW-1133">Transmembrane helix</keyword>
<dbReference type="AlphaFoldDB" id="A0A1C5HG92"/>
<organism evidence="2 3">
    <name type="scientific">Micromonospora echinaurantiaca</name>
    <dbReference type="NCBI Taxonomy" id="47857"/>
    <lineage>
        <taxon>Bacteria</taxon>
        <taxon>Bacillati</taxon>
        <taxon>Actinomycetota</taxon>
        <taxon>Actinomycetes</taxon>
        <taxon>Micromonosporales</taxon>
        <taxon>Micromonosporaceae</taxon>
        <taxon>Micromonospora</taxon>
    </lineage>
</organism>
<feature type="transmembrane region" description="Helical" evidence="1">
    <location>
        <begin position="233"/>
        <end position="251"/>
    </location>
</feature>
<evidence type="ECO:0000256" key="1">
    <source>
        <dbReference type="SAM" id="Phobius"/>
    </source>
</evidence>
<feature type="transmembrane region" description="Helical" evidence="1">
    <location>
        <begin position="80"/>
        <end position="98"/>
    </location>
</feature>
<evidence type="ECO:0008006" key="4">
    <source>
        <dbReference type="Google" id="ProtNLM"/>
    </source>
</evidence>
<keyword evidence="1" id="KW-0812">Transmembrane</keyword>
<evidence type="ECO:0000313" key="2">
    <source>
        <dbReference type="EMBL" id="SCG45036.1"/>
    </source>
</evidence>
<reference evidence="2 3" key="1">
    <citation type="submission" date="2016-06" db="EMBL/GenBank/DDBJ databases">
        <authorList>
            <person name="Kjaerup R.B."/>
            <person name="Dalgaard T.S."/>
            <person name="Juul-Madsen H.R."/>
        </authorList>
    </citation>
    <scope>NUCLEOTIDE SEQUENCE [LARGE SCALE GENOMIC DNA]</scope>
    <source>
        <strain evidence="2 3">DSM 43904</strain>
    </source>
</reference>
<keyword evidence="1" id="KW-0472">Membrane</keyword>
<dbReference type="EMBL" id="LT607750">
    <property type="protein sequence ID" value="SCG45036.1"/>
    <property type="molecule type" value="Genomic_DNA"/>
</dbReference>
<dbReference type="Proteomes" id="UP000198217">
    <property type="component" value="Chromosome I"/>
</dbReference>
<name>A0A1C5HG92_9ACTN</name>
<gene>
    <name evidence="2" type="ORF">GA0070609_1571</name>
</gene>
<evidence type="ECO:0000313" key="3">
    <source>
        <dbReference type="Proteomes" id="UP000198217"/>
    </source>
</evidence>
<keyword evidence="3" id="KW-1185">Reference proteome</keyword>